<dbReference type="SUPFAM" id="SSF52540">
    <property type="entry name" value="P-loop containing nucleoside triphosphate hydrolases"/>
    <property type="match status" value="1"/>
</dbReference>
<evidence type="ECO:0000259" key="1">
    <source>
        <dbReference type="SMART" id="SM00382"/>
    </source>
</evidence>
<feature type="domain" description="AAA+ ATPase" evidence="1">
    <location>
        <begin position="176"/>
        <end position="368"/>
    </location>
</feature>
<dbReference type="SMART" id="SM00382">
    <property type="entry name" value="AAA"/>
    <property type="match status" value="1"/>
</dbReference>
<gene>
    <name evidence="2" type="ORF">E8M12_12480</name>
</gene>
<dbReference type="OrthoDB" id="9783370at2"/>
<protein>
    <submittedName>
        <fullName evidence="2">AAA family ATPase</fullName>
    </submittedName>
</protein>
<dbReference type="InterPro" id="IPR003593">
    <property type="entry name" value="AAA+_ATPase"/>
</dbReference>
<accession>A0A4U1B4C6</accession>
<dbReference type="Gene3D" id="3.40.50.300">
    <property type="entry name" value="P-loop containing nucleotide triphosphate hydrolases"/>
    <property type="match status" value="1"/>
</dbReference>
<evidence type="ECO:0000313" key="2">
    <source>
        <dbReference type="EMBL" id="TKB44273.1"/>
    </source>
</evidence>
<comment type="caution">
    <text evidence="2">The sequence shown here is derived from an EMBL/GenBank/DDBJ whole genome shotgun (WGS) entry which is preliminary data.</text>
</comment>
<dbReference type="EMBL" id="SWDB01000030">
    <property type="protein sequence ID" value="TKB44273.1"/>
    <property type="molecule type" value="Genomic_DNA"/>
</dbReference>
<name>A0A4U1B4C6_9GAMM</name>
<dbReference type="InterPro" id="IPR027417">
    <property type="entry name" value="P-loop_NTPase"/>
</dbReference>
<dbReference type="Proteomes" id="UP000307999">
    <property type="component" value="Unassembled WGS sequence"/>
</dbReference>
<organism evidence="2 3">
    <name type="scientific">Thalassotalea mangrovi</name>
    <dbReference type="NCBI Taxonomy" id="2572245"/>
    <lineage>
        <taxon>Bacteria</taxon>
        <taxon>Pseudomonadati</taxon>
        <taxon>Pseudomonadota</taxon>
        <taxon>Gammaproteobacteria</taxon>
        <taxon>Alteromonadales</taxon>
        <taxon>Colwelliaceae</taxon>
        <taxon>Thalassotalea</taxon>
    </lineage>
</organism>
<sequence length="446" mass="49977">MKLGSLSATTADDRDAGANTLVSQPINPIALAPRPTDIDETGLSENLLLDLLLKTLNLHGASSVPALCNHLALSGGVIKGLIEIGKSKSLIENTSRNLQGEIRFDISHIGSIQAEKAMLKSGYIGVAPVPIKQYHKVCRAQSNRSEPVTEKVFNQAFAGVNFADDLVENVGPALNSSKPILIYGLPGTGKSFFCRQLNKIFGDNVLIPNAIEVNNEIIQVFDPEIHQSVESKPDQQSLLKLDSGHDPRWVLCKRPLVVTGGELHLDMLETKFDANSRTYRAPLQVKANNGILLLDDLGRQKVSPKELFNRWIIPLEERRDFLSLISGLHFEVPFELMMLFSTNLDPSELIDDAFLRRLGYKIPFAPMDQNQYSQVWYQACDEFGINCPETDFNYLIENLHRKYNKAFLPCYPRDLLSIMGDQMAFKTLERQVSQELLDFAWKSYFV</sequence>
<proteinExistence type="predicted"/>
<evidence type="ECO:0000313" key="3">
    <source>
        <dbReference type="Proteomes" id="UP000307999"/>
    </source>
</evidence>
<dbReference type="AlphaFoldDB" id="A0A4U1B4C6"/>
<reference evidence="2 3" key="1">
    <citation type="submission" date="2019-04" db="EMBL/GenBank/DDBJ databases">
        <title>Thalassotalea guangxiensis sp. nov., isolated from sediment of the coastal wetland.</title>
        <authorList>
            <person name="Zheng S."/>
            <person name="Zhang D."/>
        </authorList>
    </citation>
    <scope>NUCLEOTIDE SEQUENCE [LARGE SCALE GENOMIC DNA]</scope>
    <source>
        <strain evidence="2 3">ZS-4</strain>
    </source>
</reference>
<keyword evidence="3" id="KW-1185">Reference proteome</keyword>